<gene>
    <name evidence="2" type="ORF">MAL03_10735</name>
</gene>
<evidence type="ECO:0000313" key="2">
    <source>
        <dbReference type="EMBL" id="UOG55393.1"/>
    </source>
</evidence>
<dbReference type="RefSeq" id="WP_243815146.1">
    <property type="nucleotide sequence ID" value="NZ_CP091957.1"/>
</dbReference>
<dbReference type="SUPFAM" id="SSF51569">
    <property type="entry name" value="Aldolase"/>
    <property type="match status" value="1"/>
</dbReference>
<evidence type="ECO:0000259" key="1">
    <source>
        <dbReference type="Pfam" id="PF03102"/>
    </source>
</evidence>
<protein>
    <submittedName>
        <fullName evidence="2">N-acetylneuraminate synthase family protein</fullName>
    </submittedName>
</protein>
<organism evidence="2 3">
    <name type="scientific">Leptospira noguchii</name>
    <dbReference type="NCBI Taxonomy" id="28182"/>
    <lineage>
        <taxon>Bacteria</taxon>
        <taxon>Pseudomonadati</taxon>
        <taxon>Spirochaetota</taxon>
        <taxon>Spirochaetia</taxon>
        <taxon>Leptospirales</taxon>
        <taxon>Leptospiraceae</taxon>
        <taxon>Leptospira</taxon>
    </lineage>
</organism>
<name>A0AAE9K7F8_9LEPT</name>
<dbReference type="InterPro" id="IPR013132">
    <property type="entry name" value="PseI/NeuA/B-like_N"/>
</dbReference>
<dbReference type="AlphaFoldDB" id="A0AAE9K7F8"/>
<dbReference type="PANTHER" id="PTHR42966">
    <property type="entry name" value="N-ACETYLNEURAMINATE SYNTHASE"/>
    <property type="match status" value="1"/>
</dbReference>
<reference evidence="2" key="1">
    <citation type="submission" date="2022-02" db="EMBL/GenBank/DDBJ databases">
        <title>The genetically variable rfb locus in Leptospira is a mobile cassette and a molecular signature of serovar identity.</title>
        <authorList>
            <person name="Nieves C."/>
            <person name="Vincent A.T."/>
            <person name="Zarantonelli L."/>
            <person name="Picardeau M."/>
            <person name="Veyrier F.J."/>
            <person name="Buschiazzo A."/>
        </authorList>
    </citation>
    <scope>NUCLEOTIDE SEQUENCE</scope>
    <source>
        <strain evidence="2">IP1512017</strain>
    </source>
</reference>
<dbReference type="EMBL" id="CP091957">
    <property type="protein sequence ID" value="UOG55393.1"/>
    <property type="molecule type" value="Genomic_DNA"/>
</dbReference>
<dbReference type="GO" id="GO:0047444">
    <property type="term" value="F:N-acylneuraminate-9-phosphate synthase activity"/>
    <property type="evidence" value="ECO:0007669"/>
    <property type="project" value="TreeGrafter"/>
</dbReference>
<evidence type="ECO:0000313" key="3">
    <source>
        <dbReference type="Proteomes" id="UP000829829"/>
    </source>
</evidence>
<feature type="domain" description="PseI/NeuA/B-like" evidence="1">
    <location>
        <begin position="39"/>
        <end position="261"/>
    </location>
</feature>
<dbReference type="GO" id="GO:0016051">
    <property type="term" value="P:carbohydrate biosynthetic process"/>
    <property type="evidence" value="ECO:0007669"/>
    <property type="project" value="InterPro"/>
</dbReference>
<dbReference type="PANTHER" id="PTHR42966:SF1">
    <property type="entry name" value="SIALIC ACID SYNTHASE"/>
    <property type="match status" value="1"/>
</dbReference>
<proteinExistence type="predicted"/>
<dbReference type="Proteomes" id="UP000829829">
    <property type="component" value="Chromosome 1"/>
</dbReference>
<dbReference type="Gene3D" id="3.20.20.70">
    <property type="entry name" value="Aldolase class I"/>
    <property type="match status" value="1"/>
</dbReference>
<accession>A0AAE9K7F8</accession>
<dbReference type="InterPro" id="IPR013785">
    <property type="entry name" value="Aldolase_TIM"/>
</dbReference>
<sequence>MTIQEIKVGNTSIGGEKTFIIAEIGSNHCQDIQLAYETIDAAVEAGADAVKFQSLNLDKLYLNPSQEIIDLHAKIDFPEEWHLILKQYCDKKGIIFFSSPTYISAITIMEDINIPLYKLASAQIGTFPQLIEKTAKTNKPVILSTGLANYSQIQKVIQIFKKYGNNKYIILHCNSLYPTPYEKVNLGLMDVYSKMFQCITGFSDHTKGNHICVAAVALGAKVIEKHITLKRNLPSPDAPLAIEPNEFSDLVKSIRDVELSLKFTPRLELEYDELKFKKRILYKPIFNSSKKKGENINLEDFEFKRTSLGKIDANTFYEKTFPFFAEREYGKGDIFE</sequence>
<dbReference type="InterPro" id="IPR051690">
    <property type="entry name" value="PseI-like"/>
</dbReference>
<dbReference type="Pfam" id="PF03102">
    <property type="entry name" value="NeuB"/>
    <property type="match status" value="1"/>
</dbReference>